<dbReference type="InterPro" id="IPR001789">
    <property type="entry name" value="Sig_transdc_resp-reg_receiver"/>
</dbReference>
<dbReference type="SMART" id="SM00342">
    <property type="entry name" value="HTH_ARAC"/>
    <property type="match status" value="1"/>
</dbReference>
<evidence type="ECO:0000256" key="8">
    <source>
        <dbReference type="PROSITE-ProRule" id="PRU00169"/>
    </source>
</evidence>
<dbReference type="GO" id="GO:0005737">
    <property type="term" value="C:cytoplasm"/>
    <property type="evidence" value="ECO:0007669"/>
    <property type="project" value="UniProtKB-SubCell"/>
</dbReference>
<evidence type="ECO:0000256" key="4">
    <source>
        <dbReference type="ARBA" id="ARBA00023012"/>
    </source>
</evidence>
<feature type="domain" description="Response regulatory" evidence="10">
    <location>
        <begin position="3"/>
        <end position="120"/>
    </location>
</feature>
<dbReference type="SMART" id="SM00448">
    <property type="entry name" value="REC"/>
    <property type="match status" value="1"/>
</dbReference>
<dbReference type="RefSeq" id="WP_127198187.1">
    <property type="nucleotide sequence ID" value="NZ_RZNX01000001.1"/>
</dbReference>
<organism evidence="11 12">
    <name type="scientific">Paenibacillus zeisoli</name>
    <dbReference type="NCBI Taxonomy" id="2496267"/>
    <lineage>
        <taxon>Bacteria</taxon>
        <taxon>Bacillati</taxon>
        <taxon>Bacillota</taxon>
        <taxon>Bacilli</taxon>
        <taxon>Bacillales</taxon>
        <taxon>Paenibacillaceae</taxon>
        <taxon>Paenibacillus</taxon>
    </lineage>
</organism>
<dbReference type="AlphaFoldDB" id="A0A3S1BBE4"/>
<dbReference type="SUPFAM" id="SSF52172">
    <property type="entry name" value="CheY-like"/>
    <property type="match status" value="1"/>
</dbReference>
<evidence type="ECO:0000259" key="10">
    <source>
        <dbReference type="PROSITE" id="PS50110"/>
    </source>
</evidence>
<dbReference type="Gene3D" id="3.40.50.2300">
    <property type="match status" value="1"/>
</dbReference>
<evidence type="ECO:0000313" key="12">
    <source>
        <dbReference type="Proteomes" id="UP000272464"/>
    </source>
</evidence>
<dbReference type="Pfam" id="PF17853">
    <property type="entry name" value="GGDEF_2"/>
    <property type="match status" value="1"/>
</dbReference>
<dbReference type="PRINTS" id="PR00032">
    <property type="entry name" value="HTHARAC"/>
</dbReference>
<feature type="domain" description="HTH araC/xylS-type" evidence="9">
    <location>
        <begin position="408"/>
        <end position="506"/>
    </location>
</feature>
<evidence type="ECO:0000256" key="1">
    <source>
        <dbReference type="ARBA" id="ARBA00004496"/>
    </source>
</evidence>
<dbReference type="InterPro" id="IPR018062">
    <property type="entry name" value="HTH_AraC-typ_CS"/>
</dbReference>
<dbReference type="InterPro" id="IPR020449">
    <property type="entry name" value="Tscrpt_reg_AraC-type_HTH"/>
</dbReference>
<dbReference type="EMBL" id="RZNX01000001">
    <property type="protein sequence ID" value="RUT36498.1"/>
    <property type="molecule type" value="Genomic_DNA"/>
</dbReference>
<keyword evidence="12" id="KW-1185">Reference proteome</keyword>
<proteinExistence type="predicted"/>
<keyword evidence="5" id="KW-0805">Transcription regulation</keyword>
<evidence type="ECO:0000313" key="11">
    <source>
        <dbReference type="EMBL" id="RUT36498.1"/>
    </source>
</evidence>
<comment type="caution">
    <text evidence="11">The sequence shown here is derived from an EMBL/GenBank/DDBJ whole genome shotgun (WGS) entry which is preliminary data.</text>
</comment>
<dbReference type="PROSITE" id="PS00041">
    <property type="entry name" value="HTH_ARAC_FAMILY_1"/>
    <property type="match status" value="1"/>
</dbReference>
<dbReference type="SUPFAM" id="SSF46689">
    <property type="entry name" value="Homeodomain-like"/>
    <property type="match status" value="2"/>
</dbReference>
<dbReference type="InterPro" id="IPR011006">
    <property type="entry name" value="CheY-like_superfamily"/>
</dbReference>
<dbReference type="Gene3D" id="1.10.10.60">
    <property type="entry name" value="Homeodomain-like"/>
    <property type="match status" value="2"/>
</dbReference>
<sequence length="507" mass="58289">MYKVFLVDDEPFILEGLYDLLDWSQFEMEIVGQAEHGQMALEALATKPVDVLITDISMPVMNGLSLIREARKLHPDLKVIILSGFNEFDYLKEGMQLGIENYLLKPINVEELESTLRNTVAKLDSSKSDQLYDDYSIQILKDNTLYRWLTQQIAESELAQRAELLGISFERPFIRIAVLRPEGSTTDIFRQVHQQFSNEDQVTQFRDVDGDIIIVAALANEAVDGQKLFRQLEELADRLRDQGQAVRIGVSRVGMLPDESAICYSEAKKSMEYFMIFPDRYLMDYASLESAGERTGAGFPIQWRDYAKLIIARDHGALAARILSDFGQLQLQSGIRPYELQHAALELIIRFKMELESIKHTDESELYQLFLGRIRECTSFEELVRALQDAAQVTINSLLQDMKNPIVNQVLSYIAVHYAAELSLKTLGAQYHLHPVYLGQLFHKETGETFAEYINRYRIERAKEQLKNTNLKVHEIARNVGYWETGYFYKQFRKYVGISPTDYKGLS</sequence>
<gene>
    <name evidence="11" type="ORF">EJP77_05875</name>
</gene>
<feature type="modified residue" description="4-aspartylphosphate" evidence="8">
    <location>
        <position position="55"/>
    </location>
</feature>
<evidence type="ECO:0000259" key="9">
    <source>
        <dbReference type="PROSITE" id="PS01124"/>
    </source>
</evidence>
<dbReference type="PANTHER" id="PTHR42713">
    <property type="entry name" value="HISTIDINE KINASE-RELATED"/>
    <property type="match status" value="1"/>
</dbReference>
<dbReference type="GO" id="GO:0043565">
    <property type="term" value="F:sequence-specific DNA binding"/>
    <property type="evidence" value="ECO:0007669"/>
    <property type="project" value="InterPro"/>
</dbReference>
<reference evidence="11 12" key="1">
    <citation type="submission" date="2018-12" db="EMBL/GenBank/DDBJ databases">
        <authorList>
            <person name="Sun L."/>
            <person name="Chen Z."/>
        </authorList>
    </citation>
    <scope>NUCLEOTIDE SEQUENCE [LARGE SCALE GENOMIC DNA]</scope>
    <source>
        <strain evidence="11 12">3-5-3</strain>
    </source>
</reference>
<dbReference type="PROSITE" id="PS01124">
    <property type="entry name" value="HTH_ARAC_FAMILY_2"/>
    <property type="match status" value="1"/>
</dbReference>
<protein>
    <submittedName>
        <fullName evidence="11">Response regulator transcription factor</fullName>
    </submittedName>
</protein>
<dbReference type="Proteomes" id="UP000272464">
    <property type="component" value="Unassembled WGS sequence"/>
</dbReference>
<dbReference type="GO" id="GO:0003700">
    <property type="term" value="F:DNA-binding transcription factor activity"/>
    <property type="evidence" value="ECO:0007669"/>
    <property type="project" value="InterPro"/>
</dbReference>
<dbReference type="GO" id="GO:0000160">
    <property type="term" value="P:phosphorelay signal transduction system"/>
    <property type="evidence" value="ECO:0007669"/>
    <property type="project" value="UniProtKB-KW"/>
</dbReference>
<keyword evidence="7" id="KW-0804">Transcription</keyword>
<comment type="subcellular location">
    <subcellularLocation>
        <location evidence="1">Cytoplasm</location>
    </subcellularLocation>
</comment>
<dbReference type="InterPro" id="IPR051552">
    <property type="entry name" value="HptR"/>
</dbReference>
<evidence type="ECO:0000256" key="6">
    <source>
        <dbReference type="ARBA" id="ARBA00023125"/>
    </source>
</evidence>
<dbReference type="PANTHER" id="PTHR42713:SF3">
    <property type="entry name" value="TRANSCRIPTIONAL REGULATORY PROTEIN HPTR"/>
    <property type="match status" value="1"/>
</dbReference>
<keyword evidence="6" id="KW-0238">DNA-binding</keyword>
<dbReference type="PROSITE" id="PS50110">
    <property type="entry name" value="RESPONSE_REGULATORY"/>
    <property type="match status" value="1"/>
</dbReference>
<evidence type="ECO:0000256" key="3">
    <source>
        <dbReference type="ARBA" id="ARBA00022553"/>
    </source>
</evidence>
<keyword evidence="2" id="KW-0963">Cytoplasm</keyword>
<evidence type="ECO:0000256" key="7">
    <source>
        <dbReference type="ARBA" id="ARBA00023163"/>
    </source>
</evidence>
<keyword evidence="3 8" id="KW-0597">Phosphoprotein</keyword>
<dbReference type="InterPro" id="IPR018060">
    <property type="entry name" value="HTH_AraC"/>
</dbReference>
<evidence type="ECO:0000256" key="2">
    <source>
        <dbReference type="ARBA" id="ARBA00022490"/>
    </source>
</evidence>
<dbReference type="Pfam" id="PF00072">
    <property type="entry name" value="Response_reg"/>
    <property type="match status" value="1"/>
</dbReference>
<dbReference type="Pfam" id="PF12833">
    <property type="entry name" value="HTH_18"/>
    <property type="match status" value="1"/>
</dbReference>
<keyword evidence="4" id="KW-0902">Two-component regulatory system</keyword>
<accession>A0A3S1BBE4</accession>
<name>A0A3S1BBE4_9BACL</name>
<dbReference type="OrthoDB" id="342399at2"/>
<evidence type="ECO:0000256" key="5">
    <source>
        <dbReference type="ARBA" id="ARBA00023015"/>
    </source>
</evidence>
<dbReference type="InterPro" id="IPR009057">
    <property type="entry name" value="Homeodomain-like_sf"/>
</dbReference>
<dbReference type="CDD" id="cd17536">
    <property type="entry name" value="REC_YesN-like"/>
    <property type="match status" value="1"/>
</dbReference>
<dbReference type="InterPro" id="IPR041522">
    <property type="entry name" value="CdaR_GGDEF"/>
</dbReference>